<feature type="region of interest" description="Disordered" evidence="1">
    <location>
        <begin position="162"/>
        <end position="231"/>
    </location>
</feature>
<evidence type="ECO:0000313" key="2">
    <source>
        <dbReference type="EMBL" id="KAJ3585213.1"/>
    </source>
</evidence>
<name>A0A9Q0DCR9_9TELE</name>
<dbReference type="AlphaFoldDB" id="A0A9Q0DCR9"/>
<comment type="caution">
    <text evidence="2">The sequence shown here is derived from an EMBL/GenBank/DDBJ whole genome shotgun (WGS) entry which is preliminary data.</text>
</comment>
<sequence>MVKEWHFKLLSESLKENSGVILLDQAGSWFIPAAKRENEDSSFGLSDCDVKARRVSVMESRRSVGSQRGPRGLSEETGNQDEGNHMRGWCDENLEPSDPEDNTNETPRGSGEQRTPGAPEWDGGEGGATFSTSSTFYSSSTSFTYSSSSSSISSASYTTHSTFYSSSTSYTSPTYSSSTSSTPRPPPTPPPSLTPTLPTAPPLPLPPPPPTAPPPTASPLPPPPLPPHLLTYSSSTYSITTSSTSSVSPPPHLHLLHLLCLLHHLLT</sequence>
<accession>A0A9Q0DCR9</accession>
<protein>
    <submittedName>
        <fullName evidence="2">Uncharacterized protein</fullName>
    </submittedName>
</protein>
<feature type="compositionally biased region" description="Low complexity" evidence="1">
    <location>
        <begin position="162"/>
        <end position="182"/>
    </location>
</feature>
<feature type="compositionally biased region" description="Acidic residues" evidence="1">
    <location>
        <begin position="92"/>
        <end position="103"/>
    </location>
</feature>
<proteinExistence type="predicted"/>
<evidence type="ECO:0000256" key="1">
    <source>
        <dbReference type="SAM" id="MobiDB-lite"/>
    </source>
</evidence>
<feature type="compositionally biased region" description="Low complexity" evidence="1">
    <location>
        <begin position="56"/>
        <end position="66"/>
    </location>
</feature>
<evidence type="ECO:0000313" key="3">
    <source>
        <dbReference type="Proteomes" id="UP001148018"/>
    </source>
</evidence>
<dbReference type="EMBL" id="JANIIK010000118">
    <property type="protein sequence ID" value="KAJ3585213.1"/>
    <property type="molecule type" value="Genomic_DNA"/>
</dbReference>
<dbReference type="PRINTS" id="PR01217">
    <property type="entry name" value="PRICHEXTENSN"/>
</dbReference>
<feature type="region of interest" description="Disordered" evidence="1">
    <location>
        <begin position="56"/>
        <end position="129"/>
    </location>
</feature>
<dbReference type="Proteomes" id="UP001148018">
    <property type="component" value="Unassembled WGS sequence"/>
</dbReference>
<gene>
    <name evidence="2" type="ORF">NHX12_013934</name>
</gene>
<reference evidence="2" key="1">
    <citation type="submission" date="2022-07" db="EMBL/GenBank/DDBJ databases">
        <title>Chromosome-level genome of Muraenolepis orangiensis.</title>
        <authorList>
            <person name="Kim J."/>
        </authorList>
    </citation>
    <scope>NUCLEOTIDE SEQUENCE</scope>
    <source>
        <strain evidence="2">KU_S4_2022</strain>
        <tissue evidence="2">Muscle</tissue>
    </source>
</reference>
<organism evidence="2 3">
    <name type="scientific">Muraenolepis orangiensis</name>
    <name type="common">Patagonian moray cod</name>
    <dbReference type="NCBI Taxonomy" id="630683"/>
    <lineage>
        <taxon>Eukaryota</taxon>
        <taxon>Metazoa</taxon>
        <taxon>Chordata</taxon>
        <taxon>Craniata</taxon>
        <taxon>Vertebrata</taxon>
        <taxon>Euteleostomi</taxon>
        <taxon>Actinopterygii</taxon>
        <taxon>Neopterygii</taxon>
        <taxon>Teleostei</taxon>
        <taxon>Neoteleostei</taxon>
        <taxon>Acanthomorphata</taxon>
        <taxon>Zeiogadaria</taxon>
        <taxon>Gadariae</taxon>
        <taxon>Gadiformes</taxon>
        <taxon>Muraenolepidoidei</taxon>
        <taxon>Muraenolepididae</taxon>
        <taxon>Muraenolepis</taxon>
    </lineage>
</organism>
<keyword evidence="3" id="KW-1185">Reference proteome</keyword>
<feature type="compositionally biased region" description="Pro residues" evidence="1">
    <location>
        <begin position="183"/>
        <end position="227"/>
    </location>
</feature>